<evidence type="ECO:0000313" key="1">
    <source>
        <dbReference type="Proteomes" id="UP000887576"/>
    </source>
</evidence>
<dbReference type="Proteomes" id="UP000887576">
    <property type="component" value="Unplaced"/>
</dbReference>
<sequence length="349" mass="39110">MNLIAFLFLSNFLLIDAQILTTPFNIFQTVTTTTTPAPLTFTLSPGTAINTTLLSQRPDENALNSFLSRLTQDQQTAIRNIRGNIFLTLSQQNDQITSYLTQQNANLNALYQQIQSAKTALSQNITSSLPSLTPEAQSFVQRRQQVLDNNAIALFDFSARLSALGSEFNQYNDSLKNEIYNFLINRQITGNFVPDVTSTTSSPYPTITLDDSSANQLLSMVYFDGSKLPFKSFIDLLPQEQQTQFNNIINNNNLGKSQISQQLTNLATGWGPQYINVFNSTMNQKNQMMQIFMLLRPGLTEPYKSFVDRKLSLMNNMTITTGQESQSMNSLANSFTQVKNAINQFSSSK</sequence>
<reference evidence="2" key="1">
    <citation type="submission" date="2022-11" db="UniProtKB">
        <authorList>
            <consortium name="WormBaseParasite"/>
        </authorList>
    </citation>
    <scope>IDENTIFICATION</scope>
</reference>
<dbReference type="WBParaSite" id="JU765_v2.g14195.t1">
    <property type="protein sequence ID" value="JU765_v2.g14195.t1"/>
    <property type="gene ID" value="JU765_v2.g14195"/>
</dbReference>
<proteinExistence type="predicted"/>
<organism evidence="1 2">
    <name type="scientific">Panagrolaimus sp. JU765</name>
    <dbReference type="NCBI Taxonomy" id="591449"/>
    <lineage>
        <taxon>Eukaryota</taxon>
        <taxon>Metazoa</taxon>
        <taxon>Ecdysozoa</taxon>
        <taxon>Nematoda</taxon>
        <taxon>Chromadorea</taxon>
        <taxon>Rhabditida</taxon>
        <taxon>Tylenchina</taxon>
        <taxon>Panagrolaimomorpha</taxon>
        <taxon>Panagrolaimoidea</taxon>
        <taxon>Panagrolaimidae</taxon>
        <taxon>Panagrolaimus</taxon>
    </lineage>
</organism>
<protein>
    <submittedName>
        <fullName evidence="2">Uncharacterized protein</fullName>
    </submittedName>
</protein>
<name>A0AC34Q9K5_9BILA</name>
<accession>A0AC34Q9K5</accession>
<evidence type="ECO:0000313" key="2">
    <source>
        <dbReference type="WBParaSite" id="JU765_v2.g14195.t1"/>
    </source>
</evidence>